<dbReference type="PROSITE" id="PS00518">
    <property type="entry name" value="ZF_RING_1"/>
    <property type="match status" value="1"/>
</dbReference>
<proteinExistence type="inferred from homology"/>
<dbReference type="Proteomes" id="UP000193560">
    <property type="component" value="Unassembled WGS sequence"/>
</dbReference>
<protein>
    <recommendedName>
        <fullName evidence="7">RING-type domain-containing protein</fullName>
    </recommendedName>
</protein>
<comment type="similarity">
    <text evidence="1">Belongs to the TRIM/RBCC family.</text>
</comment>
<evidence type="ECO:0000256" key="2">
    <source>
        <dbReference type="ARBA" id="ARBA00022723"/>
    </source>
</evidence>
<reference evidence="8 9" key="1">
    <citation type="submission" date="2016-07" db="EMBL/GenBank/DDBJ databases">
        <title>Pervasive Adenine N6-methylation of Active Genes in Fungi.</title>
        <authorList>
            <consortium name="DOE Joint Genome Institute"/>
            <person name="Mondo S.J."/>
            <person name="Dannebaum R.O."/>
            <person name="Kuo R.C."/>
            <person name="Labutti K."/>
            <person name="Haridas S."/>
            <person name="Kuo A."/>
            <person name="Salamov A."/>
            <person name="Ahrendt S.R."/>
            <person name="Lipzen A."/>
            <person name="Sullivan W."/>
            <person name="Andreopoulos W.B."/>
            <person name="Clum A."/>
            <person name="Lindquist E."/>
            <person name="Daum C."/>
            <person name="Ramamoorthy G.K."/>
            <person name="Gryganskyi A."/>
            <person name="Culley D."/>
            <person name="Magnuson J.K."/>
            <person name="James T.Y."/>
            <person name="O'Malley M.A."/>
            <person name="Stajich J.E."/>
            <person name="Spatafora J.W."/>
            <person name="Visel A."/>
            <person name="Grigoriev I.V."/>
        </authorList>
    </citation>
    <scope>NUCLEOTIDE SEQUENCE [LARGE SCALE GENOMIC DNA]</scope>
    <source>
        <strain evidence="8 9">NRRL 1336</strain>
    </source>
</reference>
<comment type="caution">
    <text evidence="8">The sequence shown here is derived from an EMBL/GenBank/DDBJ whole genome shotgun (WGS) entry which is preliminary data.</text>
</comment>
<sequence>MNPETSEKISQCKQIREGLCCMICVEYFDNPHTLECGHSYCQGCLHQWLNNNKSCPECRLPVSRRPCPSYVLQKIVDAFKPLVGLTVTQISSNGHSSSASFWDKLFPNHDPHGYFWDESDDVARCASCMNELEPDGQCEHCRLQYELGNEENGIRHNHIDLDMDIDMAHEDEDEYNDSDIDFVVNDDQVEYDSDHDHDIIESSDDSDSDNSGIGLPGYYEHDDSDDDSDDGSDEGLSDTAAHDIHNLYDDEDDDIQYSDDERYGDSEISFNNILQRGEPRTIEILDSDNDEDTSSSEDDDDNTADYAGLADFQDEYGTTNLSGGANGGVSRNKQENEPSSSTSTLKQPTASATAAKSTIPSLSESSDTDGDSSGIMMESREGKNKKRRVIIDTDDEDDYETPVHAVKNSISDSVDSEQPSQKTSTKNKNKGKSIKDDDRNPASSMDTKVTGKRKTKIKAKNTDNHKDSKAAKTTTEGGQQIKKNHKKKKAKKNKKRRSLD</sequence>
<evidence type="ECO:0000256" key="5">
    <source>
        <dbReference type="PROSITE-ProRule" id="PRU00175"/>
    </source>
</evidence>
<feature type="compositionally biased region" description="Acidic residues" evidence="6">
    <location>
        <begin position="285"/>
        <end position="303"/>
    </location>
</feature>
<gene>
    <name evidence="8" type="ORF">BCR42DRAFT_405645</name>
</gene>
<keyword evidence="3 5" id="KW-0863">Zinc-finger</keyword>
<feature type="compositionally biased region" description="Polar residues" evidence="6">
    <location>
        <begin position="337"/>
        <end position="360"/>
    </location>
</feature>
<feature type="compositionally biased region" description="Polar residues" evidence="6">
    <location>
        <begin position="408"/>
        <end position="421"/>
    </location>
</feature>
<accession>A0A1X2ITQ5</accession>
<feature type="region of interest" description="Disordered" evidence="6">
    <location>
        <begin position="197"/>
        <end position="500"/>
    </location>
</feature>
<evidence type="ECO:0000313" key="8">
    <source>
        <dbReference type="EMBL" id="ORZ22175.1"/>
    </source>
</evidence>
<dbReference type="OrthoDB" id="6105938at2759"/>
<evidence type="ECO:0000256" key="4">
    <source>
        <dbReference type="ARBA" id="ARBA00022833"/>
    </source>
</evidence>
<organism evidence="8 9">
    <name type="scientific">Absidia repens</name>
    <dbReference type="NCBI Taxonomy" id="90262"/>
    <lineage>
        <taxon>Eukaryota</taxon>
        <taxon>Fungi</taxon>
        <taxon>Fungi incertae sedis</taxon>
        <taxon>Mucoromycota</taxon>
        <taxon>Mucoromycotina</taxon>
        <taxon>Mucoromycetes</taxon>
        <taxon>Mucorales</taxon>
        <taxon>Cunninghamellaceae</taxon>
        <taxon>Absidia</taxon>
    </lineage>
</organism>
<evidence type="ECO:0000256" key="3">
    <source>
        <dbReference type="ARBA" id="ARBA00022771"/>
    </source>
</evidence>
<name>A0A1X2ITQ5_9FUNG</name>
<dbReference type="SMART" id="SM00184">
    <property type="entry name" value="RING"/>
    <property type="match status" value="1"/>
</dbReference>
<dbReference type="InterPro" id="IPR017907">
    <property type="entry name" value="Znf_RING_CS"/>
</dbReference>
<dbReference type="InterPro" id="IPR013083">
    <property type="entry name" value="Znf_RING/FYVE/PHD"/>
</dbReference>
<dbReference type="Gene3D" id="3.30.40.10">
    <property type="entry name" value="Zinc/RING finger domain, C3HC4 (zinc finger)"/>
    <property type="match status" value="1"/>
</dbReference>
<evidence type="ECO:0000256" key="1">
    <source>
        <dbReference type="ARBA" id="ARBA00008518"/>
    </source>
</evidence>
<dbReference type="SUPFAM" id="SSF57850">
    <property type="entry name" value="RING/U-box"/>
    <property type="match status" value="1"/>
</dbReference>
<evidence type="ECO:0000256" key="6">
    <source>
        <dbReference type="SAM" id="MobiDB-lite"/>
    </source>
</evidence>
<feature type="compositionally biased region" description="Basic residues" evidence="6">
    <location>
        <begin position="482"/>
        <end position="500"/>
    </location>
</feature>
<dbReference type="AlphaFoldDB" id="A0A1X2ITQ5"/>
<dbReference type="STRING" id="90262.A0A1X2ITQ5"/>
<feature type="domain" description="RING-type" evidence="7">
    <location>
        <begin position="21"/>
        <end position="59"/>
    </location>
</feature>
<dbReference type="GO" id="GO:0008270">
    <property type="term" value="F:zinc ion binding"/>
    <property type="evidence" value="ECO:0007669"/>
    <property type="project" value="UniProtKB-KW"/>
</dbReference>
<keyword evidence="4" id="KW-0862">Zinc</keyword>
<evidence type="ECO:0000259" key="7">
    <source>
        <dbReference type="PROSITE" id="PS50089"/>
    </source>
</evidence>
<dbReference type="InterPro" id="IPR001841">
    <property type="entry name" value="Znf_RING"/>
</dbReference>
<keyword evidence="9" id="KW-1185">Reference proteome</keyword>
<dbReference type="InterPro" id="IPR018957">
    <property type="entry name" value="Znf_C3HC4_RING-type"/>
</dbReference>
<dbReference type="PROSITE" id="PS50089">
    <property type="entry name" value="ZF_RING_2"/>
    <property type="match status" value="1"/>
</dbReference>
<dbReference type="Pfam" id="PF00097">
    <property type="entry name" value="zf-C3HC4"/>
    <property type="match status" value="1"/>
</dbReference>
<feature type="compositionally biased region" description="Acidic residues" evidence="6">
    <location>
        <begin position="222"/>
        <end position="236"/>
    </location>
</feature>
<dbReference type="EMBL" id="MCGE01000004">
    <property type="protein sequence ID" value="ORZ22175.1"/>
    <property type="molecule type" value="Genomic_DNA"/>
</dbReference>
<feature type="compositionally biased region" description="Acidic residues" evidence="6">
    <location>
        <begin position="249"/>
        <end position="258"/>
    </location>
</feature>
<keyword evidence="2" id="KW-0479">Metal-binding</keyword>
<evidence type="ECO:0000313" key="9">
    <source>
        <dbReference type="Proteomes" id="UP000193560"/>
    </source>
</evidence>
<feature type="compositionally biased region" description="Basic residues" evidence="6">
    <location>
        <begin position="450"/>
        <end position="459"/>
    </location>
</feature>
<dbReference type="PANTHER" id="PTHR24103">
    <property type="entry name" value="E3 UBIQUITIN-PROTEIN LIGASE TRIM"/>
    <property type="match status" value="1"/>
</dbReference>
<dbReference type="InterPro" id="IPR050143">
    <property type="entry name" value="TRIM/RBCC"/>
</dbReference>
<feature type="compositionally biased region" description="Basic and acidic residues" evidence="6">
    <location>
        <begin position="460"/>
        <end position="470"/>
    </location>
</feature>